<feature type="domain" description="Methyl-accepting transducer" evidence="6">
    <location>
        <begin position="277"/>
        <end position="506"/>
    </location>
</feature>
<dbReference type="SUPFAM" id="SSF58104">
    <property type="entry name" value="Methyl-accepting chemotaxis protein (MCP) signaling domain"/>
    <property type="match status" value="1"/>
</dbReference>
<feature type="coiled-coil region" evidence="4">
    <location>
        <begin position="477"/>
        <end position="515"/>
    </location>
</feature>
<dbReference type="InterPro" id="IPR004089">
    <property type="entry name" value="MCPsignal_dom"/>
</dbReference>
<accession>A0ABW8Z1W2</accession>
<dbReference type="Pfam" id="PF12729">
    <property type="entry name" value="4HB_MCP_1"/>
    <property type="match status" value="1"/>
</dbReference>
<evidence type="ECO:0000313" key="8">
    <source>
        <dbReference type="Proteomes" id="UP001629214"/>
    </source>
</evidence>
<dbReference type="Proteomes" id="UP001629214">
    <property type="component" value="Unassembled WGS sequence"/>
</dbReference>
<comment type="caution">
    <text evidence="7">The sequence shown here is derived from an EMBL/GenBank/DDBJ whole genome shotgun (WGS) entry which is preliminary data.</text>
</comment>
<evidence type="ECO:0000256" key="4">
    <source>
        <dbReference type="SAM" id="Coils"/>
    </source>
</evidence>
<evidence type="ECO:0000256" key="2">
    <source>
        <dbReference type="ARBA" id="ARBA00029447"/>
    </source>
</evidence>
<feature type="transmembrane region" description="Helical" evidence="5">
    <location>
        <begin position="197"/>
        <end position="215"/>
    </location>
</feature>
<dbReference type="PANTHER" id="PTHR43531">
    <property type="entry name" value="PROTEIN ICFG"/>
    <property type="match status" value="1"/>
</dbReference>
<evidence type="ECO:0000256" key="5">
    <source>
        <dbReference type="SAM" id="Phobius"/>
    </source>
</evidence>
<dbReference type="PANTHER" id="PTHR43531:SF14">
    <property type="entry name" value="METHYL-ACCEPTING CHEMOTAXIS PROTEIN I-RELATED"/>
    <property type="match status" value="1"/>
</dbReference>
<keyword evidence="8" id="KW-1185">Reference proteome</keyword>
<gene>
    <name evidence="7" type="ORF">PQR63_01685</name>
</gene>
<dbReference type="InterPro" id="IPR051310">
    <property type="entry name" value="MCP_chemotaxis"/>
</dbReference>
<feature type="transmembrane region" description="Helical" evidence="5">
    <location>
        <begin position="12"/>
        <end position="32"/>
    </location>
</feature>
<keyword evidence="4" id="KW-0175">Coiled coil</keyword>
<dbReference type="InterPro" id="IPR024478">
    <property type="entry name" value="HlyB_4HB_MCP"/>
</dbReference>
<evidence type="ECO:0000256" key="3">
    <source>
        <dbReference type="PROSITE-ProRule" id="PRU00284"/>
    </source>
</evidence>
<proteinExistence type="inferred from homology"/>
<dbReference type="RefSeq" id="WP_408165076.1">
    <property type="nucleotide sequence ID" value="NZ_JAQQFR010000001.1"/>
</dbReference>
<keyword evidence="5" id="KW-1133">Transmembrane helix</keyword>
<dbReference type="Gene3D" id="1.10.287.950">
    <property type="entry name" value="Methyl-accepting chemotaxis protein"/>
    <property type="match status" value="1"/>
</dbReference>
<evidence type="ECO:0000259" key="6">
    <source>
        <dbReference type="PROSITE" id="PS50111"/>
    </source>
</evidence>
<comment type="similarity">
    <text evidence="2">Belongs to the methyl-accepting chemotaxis (MCP) protein family.</text>
</comment>
<dbReference type="SMART" id="SM00283">
    <property type="entry name" value="MA"/>
    <property type="match status" value="1"/>
</dbReference>
<dbReference type="InterPro" id="IPR047347">
    <property type="entry name" value="YvaQ-like_sensor"/>
</dbReference>
<dbReference type="CDD" id="cd11386">
    <property type="entry name" value="MCP_signal"/>
    <property type="match status" value="1"/>
</dbReference>
<keyword evidence="5" id="KW-0472">Membrane</keyword>
<evidence type="ECO:0000256" key="1">
    <source>
        <dbReference type="ARBA" id="ARBA00022481"/>
    </source>
</evidence>
<reference evidence="7 8" key="1">
    <citation type="journal article" date="2024" name="Chem. Sci.">
        <title>Discovery of megapolipeptins by genome mining of a Burkholderiales bacteria collection.</title>
        <authorList>
            <person name="Paulo B.S."/>
            <person name="Recchia M.J.J."/>
            <person name="Lee S."/>
            <person name="Fergusson C.H."/>
            <person name="Romanowski S.B."/>
            <person name="Hernandez A."/>
            <person name="Krull N."/>
            <person name="Liu D.Y."/>
            <person name="Cavanagh H."/>
            <person name="Bos A."/>
            <person name="Gray C.A."/>
            <person name="Murphy B.T."/>
            <person name="Linington R.G."/>
            <person name="Eustaquio A.S."/>
        </authorList>
    </citation>
    <scope>NUCLEOTIDE SEQUENCE [LARGE SCALE GENOMIC DNA]</scope>
    <source>
        <strain evidence="7 8">RL21-008-BIB-B</strain>
    </source>
</reference>
<dbReference type="EMBL" id="JAQQFR010000001">
    <property type="protein sequence ID" value="MFL9877077.1"/>
    <property type="molecule type" value="Genomic_DNA"/>
</dbReference>
<sequence length="522" mass="55037">MNVAHLKVSTRLTVGFGVIIFFLVVIIAVALMKMASINEQLTSITDVNNVEVAHLSKMRGAVYEQSLIARNIALATDPVVISQNTELLKQQMAIYSDAEAKLDKMFSELPETTDAEKKSIAIIKEQSAKAMPALTQILGLGAAGKAEEIKAVLAAGLSAQQMQRRTTLTELARFEDKLNSDAALDAKATYTHARNMMLVLGALAIIIGVAGGVLITRSLLRQLGGEPAYVSSLALSIAKGDLTTKIDVSGSRPDSLMMSMKSMNDGLQQIVREVRAGTDSINTASSQIAAGNLDLSSRTEEQAGSLEETASAMEQLTSTVKQNADNAREANQLAATASNVALESGGIVQQVVDTMAAIDESSKKIVDIISVIDGIAFQTNILALNAAVEAARAGEQGRGFAVVASEVRSLAQRSSAAAKEIKLLIDNSVDKVSSGSKLVSQAGQSMENVVTSVRQVVDVIAGITEASREQSQGIDEINHAITQMDQVTQQNAALVEEAAAAAQSLQEQARKLSGVVDVFVTA</sequence>
<keyword evidence="1" id="KW-0488">Methylation</keyword>
<protein>
    <submittedName>
        <fullName evidence="7">Methyl-accepting chemotaxis protein</fullName>
    </submittedName>
</protein>
<name>A0ABW8Z1W2_9BURK</name>
<dbReference type="PROSITE" id="PS50111">
    <property type="entry name" value="CHEMOTAXIS_TRANSDUC_2"/>
    <property type="match status" value="1"/>
</dbReference>
<dbReference type="CDD" id="cd19411">
    <property type="entry name" value="MCP2201-like_sensor"/>
    <property type="match status" value="1"/>
</dbReference>
<keyword evidence="3" id="KW-0807">Transducer</keyword>
<evidence type="ECO:0000313" key="7">
    <source>
        <dbReference type="EMBL" id="MFL9877077.1"/>
    </source>
</evidence>
<dbReference type="Pfam" id="PF00015">
    <property type="entry name" value="MCPsignal"/>
    <property type="match status" value="1"/>
</dbReference>
<organism evidence="7 8">
    <name type="scientific">Herbaspirillum rhizosphaerae</name>
    <dbReference type="NCBI Taxonomy" id="346179"/>
    <lineage>
        <taxon>Bacteria</taxon>
        <taxon>Pseudomonadati</taxon>
        <taxon>Pseudomonadota</taxon>
        <taxon>Betaproteobacteria</taxon>
        <taxon>Burkholderiales</taxon>
        <taxon>Oxalobacteraceae</taxon>
        <taxon>Herbaspirillum</taxon>
    </lineage>
</organism>
<keyword evidence="5" id="KW-0812">Transmembrane</keyword>